<dbReference type="GO" id="GO:0043399">
    <property type="term" value="F:tRNA adenosine(64)-2'-O-ribosylphosphate transferase activity"/>
    <property type="evidence" value="ECO:0007669"/>
    <property type="project" value="InterPro"/>
</dbReference>
<feature type="domain" description="Rit1 DUSP-like" evidence="1">
    <location>
        <begin position="383"/>
        <end position="492"/>
    </location>
</feature>
<reference evidence="3 4" key="1">
    <citation type="journal article" date="2011" name="Proc. Natl. Acad. Sci. U.S.A.">
        <title>Evolutionary erosion of yeast sex chromosomes by mating-type switching accidents.</title>
        <authorList>
            <person name="Gordon J.L."/>
            <person name="Armisen D."/>
            <person name="Proux-Wera E."/>
            <person name="Oheigeartaigh S.S."/>
            <person name="Byrne K.P."/>
            <person name="Wolfe K.H."/>
        </authorList>
    </citation>
    <scope>NUCLEOTIDE SEQUENCE [LARGE SCALE GENOMIC DNA]</scope>
    <source>
        <strain evidence="4">ATCC 24235 / CBS 4417 / NBRC 1672 / NRRL Y-8282 / UCD 70-5</strain>
    </source>
</reference>
<proteinExistence type="predicted"/>
<dbReference type="Pfam" id="PF17184">
    <property type="entry name" value="Rit1_C"/>
    <property type="match status" value="1"/>
</dbReference>
<dbReference type="EMBL" id="HE612864">
    <property type="protein sequence ID" value="CCE64537.1"/>
    <property type="molecule type" value="Genomic_DNA"/>
</dbReference>
<gene>
    <name evidence="3" type="primary">TPHA0I00300</name>
    <name evidence="3" type="ordered locus">TPHA_0I00300</name>
</gene>
<dbReference type="Proteomes" id="UP000005666">
    <property type="component" value="Chromosome 9"/>
</dbReference>
<dbReference type="InterPro" id="IPR007306">
    <property type="entry name" value="Rit1"/>
</dbReference>
<dbReference type="GO" id="GO:0019988">
    <property type="term" value="P:charged-tRNA amino acid modification"/>
    <property type="evidence" value="ECO:0007669"/>
    <property type="project" value="EnsemblFungi"/>
</dbReference>
<dbReference type="KEGG" id="tpf:TPHA_0I00300"/>
<keyword evidence="4" id="KW-1185">Reference proteome</keyword>
<dbReference type="AlphaFoldDB" id="G8BXA9"/>
<protein>
    <recommendedName>
        <fullName evidence="5">Initiator tRNA phosphoribosyl transferase</fullName>
    </recommendedName>
</protein>
<accession>G8BXA9</accession>
<evidence type="ECO:0000313" key="3">
    <source>
        <dbReference type="EMBL" id="CCE64537.1"/>
    </source>
</evidence>
<name>G8BXA9_TETPH</name>
<dbReference type="PIRSF" id="PIRSF007747">
    <property type="entry name" value="Ribosyl_Ptfrase"/>
    <property type="match status" value="1"/>
</dbReference>
<evidence type="ECO:0000259" key="1">
    <source>
        <dbReference type="Pfam" id="PF04179"/>
    </source>
</evidence>
<dbReference type="GeneID" id="11534656"/>
<dbReference type="PANTHER" id="PTHR31811">
    <property type="entry name" value="TRNA A64-2'-O-RIBOSYLPHOSPHATE TRANSFERASE"/>
    <property type="match status" value="1"/>
</dbReference>
<dbReference type="HOGENOM" id="CLU_027654_1_1_1"/>
<dbReference type="InterPro" id="IPR033449">
    <property type="entry name" value="Rit1_N"/>
</dbReference>
<dbReference type="InterPro" id="IPR033421">
    <property type="entry name" value="Rit1_DUSP-like"/>
</dbReference>
<dbReference type="Pfam" id="PF04179">
    <property type="entry name" value="Init_tRNA_PT"/>
    <property type="match status" value="1"/>
</dbReference>
<dbReference type="InterPro" id="IPR029021">
    <property type="entry name" value="Prot-tyrosine_phosphatase-like"/>
</dbReference>
<dbReference type="OMA" id="PVFWANQ"/>
<evidence type="ECO:0008006" key="5">
    <source>
        <dbReference type="Google" id="ProtNLM"/>
    </source>
</evidence>
<dbReference type="STRING" id="1071381.G8BXA9"/>
<dbReference type="OrthoDB" id="45256at2759"/>
<organism evidence="3 4">
    <name type="scientific">Tetrapisispora phaffii (strain ATCC 24235 / CBS 4417 / NBRC 1672 / NRRL Y-8282 / UCD 70-5)</name>
    <name type="common">Yeast</name>
    <name type="synonym">Fabospora phaffii</name>
    <dbReference type="NCBI Taxonomy" id="1071381"/>
    <lineage>
        <taxon>Eukaryota</taxon>
        <taxon>Fungi</taxon>
        <taxon>Dikarya</taxon>
        <taxon>Ascomycota</taxon>
        <taxon>Saccharomycotina</taxon>
        <taxon>Saccharomycetes</taxon>
        <taxon>Saccharomycetales</taxon>
        <taxon>Saccharomycetaceae</taxon>
        <taxon>Tetrapisispora</taxon>
    </lineage>
</organism>
<feature type="domain" description="Rit1 N-terminal" evidence="2">
    <location>
        <begin position="14"/>
        <end position="298"/>
    </location>
</feature>
<dbReference type="Gene3D" id="3.90.190.10">
    <property type="entry name" value="Protein tyrosine phosphatase superfamily"/>
    <property type="match status" value="1"/>
</dbReference>
<sequence length="493" mass="56316">MVDDASVNQITKDIRKENKSLKNRIHSILLDSKFLDEKVIPFFPYPLVPNERCGLWYCKRANFTTTSYFKSTDGHINQWDFSTRRLNFHLIPLIEEQKGIIIIDSTRRGKKIPDALSKTVPIWCAVLNTMILQHCENEEDKSREVLFVPPATVSKSEYERIKNKIPELVEKLCKLDVIDGKKLYEQFEGNLLRPIWIHPGSSILQSQFDPFTGEIVSNSSWEEPSKEEKIIPIVLCTVSYQVQDGVDVRDGFTYVQGAADDHELWSHGLSPQLFWDNIELLNNLELSEEMLEDYVEEILLSESMKITNLEVDGVFKSIDKITEELYLGNIVDGLEIKQNLMEMFNKSYSLVIILSNSIKLASDEQNEQSANAKTSKTNIIKLFRLQSGSKKSSKELRSCLPEICDLLTDELSSSGSTKKPILVCCNNGSDMSIAVILVTLSKFYTQEWRRTSEHTEINKITIRKHLTKVISHLGGRNVNPSRATLNSVNDFLM</sequence>
<dbReference type="eggNOG" id="KOG2634">
    <property type="taxonomic scope" value="Eukaryota"/>
</dbReference>
<evidence type="ECO:0000313" key="4">
    <source>
        <dbReference type="Proteomes" id="UP000005666"/>
    </source>
</evidence>
<evidence type="ECO:0000259" key="2">
    <source>
        <dbReference type="Pfam" id="PF17184"/>
    </source>
</evidence>
<dbReference type="PANTHER" id="PTHR31811:SF0">
    <property type="entry name" value="TRNA A64-2'-O-RIBOSYLPHOSPHATE TRANSFERASE"/>
    <property type="match status" value="1"/>
</dbReference>
<dbReference type="RefSeq" id="XP_003686971.1">
    <property type="nucleotide sequence ID" value="XM_003686923.1"/>
</dbReference>
<dbReference type="GO" id="GO:0005737">
    <property type="term" value="C:cytoplasm"/>
    <property type="evidence" value="ECO:0007669"/>
    <property type="project" value="TreeGrafter"/>
</dbReference>